<dbReference type="InterPro" id="IPR001876">
    <property type="entry name" value="Znf_RanBP2"/>
</dbReference>
<dbReference type="GO" id="GO:0008237">
    <property type="term" value="F:metallopeptidase activity"/>
    <property type="evidence" value="ECO:0007669"/>
    <property type="project" value="TreeGrafter"/>
</dbReference>
<dbReference type="InterPro" id="IPR053000">
    <property type="entry name" value="WSS1-like_metalloprotease"/>
</dbReference>
<dbReference type="PANTHER" id="PTHR46622">
    <property type="entry name" value="DNA-DEPENDENT METALLOPROTEASE WSS1"/>
    <property type="match status" value="1"/>
</dbReference>
<keyword evidence="2 4" id="KW-0863">Zinc-finger</keyword>
<feature type="compositionally biased region" description="Low complexity" evidence="5">
    <location>
        <begin position="215"/>
        <end position="228"/>
    </location>
</feature>
<dbReference type="Pfam" id="PF08325">
    <property type="entry name" value="WLM"/>
    <property type="match status" value="1"/>
</dbReference>
<evidence type="ECO:0000256" key="1">
    <source>
        <dbReference type="ARBA" id="ARBA00022723"/>
    </source>
</evidence>
<evidence type="ECO:0000259" key="6">
    <source>
        <dbReference type="PROSITE" id="PS50199"/>
    </source>
</evidence>
<evidence type="ECO:0000256" key="3">
    <source>
        <dbReference type="ARBA" id="ARBA00022833"/>
    </source>
</evidence>
<gene>
    <name evidence="8" type="ORF">BDA99DRAFT_560634</name>
</gene>
<evidence type="ECO:0000256" key="4">
    <source>
        <dbReference type="PROSITE-ProRule" id="PRU00322"/>
    </source>
</evidence>
<dbReference type="SUPFAM" id="SSF90209">
    <property type="entry name" value="Ran binding protein zinc finger-like"/>
    <property type="match status" value="2"/>
</dbReference>
<feature type="compositionally biased region" description="Low complexity" evidence="5">
    <location>
        <begin position="273"/>
        <end position="287"/>
    </location>
</feature>
<dbReference type="GO" id="GO:0005634">
    <property type="term" value="C:nucleus"/>
    <property type="evidence" value="ECO:0007669"/>
    <property type="project" value="TreeGrafter"/>
</dbReference>
<proteinExistence type="predicted"/>
<dbReference type="InterPro" id="IPR013536">
    <property type="entry name" value="WLM_dom"/>
</dbReference>
<keyword evidence="3" id="KW-0862">Zinc</keyword>
<dbReference type="InterPro" id="IPR036443">
    <property type="entry name" value="Znf_RanBP2_sf"/>
</dbReference>
<dbReference type="PANTHER" id="PTHR46622:SF1">
    <property type="entry name" value="DNA-DEPENDENT METALLOPROTEASE WSS1"/>
    <property type="match status" value="1"/>
</dbReference>
<dbReference type="GO" id="GO:0008270">
    <property type="term" value="F:zinc ion binding"/>
    <property type="evidence" value="ECO:0007669"/>
    <property type="project" value="UniProtKB-KW"/>
</dbReference>
<dbReference type="Proteomes" id="UP001209540">
    <property type="component" value="Unassembled WGS sequence"/>
</dbReference>
<protein>
    <submittedName>
        <fullName evidence="8">WLM domain-containing protein</fullName>
    </submittedName>
</protein>
<dbReference type="AlphaFoldDB" id="A0AAD5PCX0"/>
<dbReference type="Gene3D" id="2.30.30.380">
    <property type="entry name" value="Zn-finger domain of Sec23/24"/>
    <property type="match status" value="1"/>
</dbReference>
<feature type="region of interest" description="Disordered" evidence="5">
    <location>
        <begin position="211"/>
        <end position="295"/>
    </location>
</feature>
<feature type="compositionally biased region" description="Basic and acidic residues" evidence="5">
    <location>
        <begin position="243"/>
        <end position="259"/>
    </location>
</feature>
<dbReference type="PROSITE" id="PS51397">
    <property type="entry name" value="WLM"/>
    <property type="match status" value="1"/>
</dbReference>
<keyword evidence="9" id="KW-1185">Reference proteome</keyword>
<dbReference type="Pfam" id="PF00641">
    <property type="entry name" value="Zn_ribbon_RanBP"/>
    <property type="match status" value="1"/>
</dbReference>
<evidence type="ECO:0000313" key="8">
    <source>
        <dbReference type="EMBL" id="KAI9260555.1"/>
    </source>
</evidence>
<evidence type="ECO:0000256" key="2">
    <source>
        <dbReference type="ARBA" id="ARBA00022771"/>
    </source>
</evidence>
<comment type="caution">
    <text evidence="8">The sequence shown here is derived from an EMBL/GenBank/DDBJ whole genome shotgun (WGS) entry which is preliminary data.</text>
</comment>
<reference evidence="8" key="2">
    <citation type="submission" date="2023-02" db="EMBL/GenBank/DDBJ databases">
        <authorList>
            <consortium name="DOE Joint Genome Institute"/>
            <person name="Mondo S.J."/>
            <person name="Chang Y."/>
            <person name="Wang Y."/>
            <person name="Ahrendt S."/>
            <person name="Andreopoulos W."/>
            <person name="Barry K."/>
            <person name="Beard J."/>
            <person name="Benny G.L."/>
            <person name="Blankenship S."/>
            <person name="Bonito G."/>
            <person name="Cuomo C."/>
            <person name="Desiro A."/>
            <person name="Gervers K.A."/>
            <person name="Hundley H."/>
            <person name="Kuo A."/>
            <person name="LaButti K."/>
            <person name="Lang B.F."/>
            <person name="Lipzen A."/>
            <person name="O'Donnell K."/>
            <person name="Pangilinan J."/>
            <person name="Reynolds N."/>
            <person name="Sandor L."/>
            <person name="Smith M.W."/>
            <person name="Tsang A."/>
            <person name="Grigoriev I.V."/>
            <person name="Stajich J.E."/>
            <person name="Spatafora J.W."/>
        </authorList>
    </citation>
    <scope>NUCLEOTIDE SEQUENCE</scope>
    <source>
        <strain evidence="8">RSA 2281</strain>
    </source>
</reference>
<organism evidence="8 9">
    <name type="scientific">Phascolomyces articulosus</name>
    <dbReference type="NCBI Taxonomy" id="60185"/>
    <lineage>
        <taxon>Eukaryota</taxon>
        <taxon>Fungi</taxon>
        <taxon>Fungi incertae sedis</taxon>
        <taxon>Mucoromycota</taxon>
        <taxon>Mucoromycotina</taxon>
        <taxon>Mucoromycetes</taxon>
        <taxon>Mucorales</taxon>
        <taxon>Lichtheimiaceae</taxon>
        <taxon>Phascolomyces</taxon>
    </lineage>
</organism>
<keyword evidence="1" id="KW-0479">Metal-binding</keyword>
<accession>A0AAD5PCX0</accession>
<evidence type="ECO:0000256" key="5">
    <source>
        <dbReference type="SAM" id="MobiDB-lite"/>
    </source>
</evidence>
<dbReference type="PROSITE" id="PS01358">
    <property type="entry name" value="ZF_RANBP2_1"/>
    <property type="match status" value="2"/>
</dbReference>
<dbReference type="GO" id="GO:0006281">
    <property type="term" value="P:DNA repair"/>
    <property type="evidence" value="ECO:0007669"/>
    <property type="project" value="TreeGrafter"/>
</dbReference>
<dbReference type="SMART" id="SM00547">
    <property type="entry name" value="ZnF_RBZ"/>
    <property type="match status" value="2"/>
</dbReference>
<evidence type="ECO:0000259" key="7">
    <source>
        <dbReference type="PROSITE" id="PS51397"/>
    </source>
</evidence>
<sequence length="362" mass="40807">MDNVIQNYTVLKRKTRSDEALQLLKRVASQVKPIMRKRGWKVVHFCEFFPTNPNLLGVNVNRGYKINIRLRPHYDDSAFLEYNDLLGTMLHELTHIVRVPHDNVFYKILDELNDELDNLLMTGQKGYLAFDGQGNKLGNGLGSTYGDSRSRALAAAEQRRKTQGMMIPVGGVRLGGEKKNRLEKSLTPAQMAARAAERRIQDKKWCGGMQLEQESTPSSPFSSSSKSPEVITIPDSSDEENDYETHGQKRSRNDIDTHPPTKKPIIKIPDTRPPINSNSKQVSSSTSETRIQPSKQEETQIGWICGTCTFQNTPLILACGMCFTQRPTSHTVQDTIHHWSCPQCTLYNESSTITCSACDYSR</sequence>
<evidence type="ECO:0000313" key="9">
    <source>
        <dbReference type="Proteomes" id="UP001209540"/>
    </source>
</evidence>
<dbReference type="EMBL" id="JAIXMP010000016">
    <property type="protein sequence ID" value="KAI9260555.1"/>
    <property type="molecule type" value="Genomic_DNA"/>
</dbReference>
<feature type="domain" description="WLM" evidence="7">
    <location>
        <begin position="1"/>
        <end position="201"/>
    </location>
</feature>
<feature type="domain" description="RanBP2-type" evidence="6">
    <location>
        <begin position="335"/>
        <end position="362"/>
    </location>
</feature>
<reference evidence="8" key="1">
    <citation type="journal article" date="2022" name="IScience">
        <title>Evolution of zygomycete secretomes and the origins of terrestrial fungal ecologies.</title>
        <authorList>
            <person name="Chang Y."/>
            <person name="Wang Y."/>
            <person name="Mondo S."/>
            <person name="Ahrendt S."/>
            <person name="Andreopoulos W."/>
            <person name="Barry K."/>
            <person name="Beard J."/>
            <person name="Benny G.L."/>
            <person name="Blankenship S."/>
            <person name="Bonito G."/>
            <person name="Cuomo C."/>
            <person name="Desiro A."/>
            <person name="Gervers K.A."/>
            <person name="Hundley H."/>
            <person name="Kuo A."/>
            <person name="LaButti K."/>
            <person name="Lang B.F."/>
            <person name="Lipzen A."/>
            <person name="O'Donnell K."/>
            <person name="Pangilinan J."/>
            <person name="Reynolds N."/>
            <person name="Sandor L."/>
            <person name="Smith M.E."/>
            <person name="Tsang A."/>
            <person name="Grigoriev I.V."/>
            <person name="Stajich J.E."/>
            <person name="Spatafora J.W."/>
        </authorList>
    </citation>
    <scope>NUCLEOTIDE SEQUENCE</scope>
    <source>
        <strain evidence="8">RSA 2281</strain>
    </source>
</reference>
<dbReference type="PROSITE" id="PS50199">
    <property type="entry name" value="ZF_RANBP2_2"/>
    <property type="match status" value="1"/>
</dbReference>
<name>A0AAD5PCX0_9FUNG</name>